<dbReference type="PANTHER" id="PTHR28089">
    <property type="entry name" value="PROTEIN ZDS1-RELATED"/>
    <property type="match status" value="1"/>
</dbReference>
<evidence type="ECO:0000313" key="3">
    <source>
        <dbReference type="EMBL" id="KAF2418275.1"/>
    </source>
</evidence>
<evidence type="ECO:0000256" key="1">
    <source>
        <dbReference type="SAM" id="MobiDB-lite"/>
    </source>
</evidence>
<feature type="compositionally biased region" description="Basic residues" evidence="1">
    <location>
        <begin position="382"/>
        <end position="403"/>
    </location>
</feature>
<feature type="region of interest" description="Disordered" evidence="1">
    <location>
        <begin position="50"/>
        <end position="177"/>
    </location>
</feature>
<gene>
    <name evidence="3" type="ORF">EJ08DRAFT_65292</name>
</gene>
<feature type="compositionally biased region" description="Basic and acidic residues" evidence="1">
    <location>
        <begin position="726"/>
        <end position="745"/>
    </location>
</feature>
<proteinExistence type="predicted"/>
<dbReference type="Proteomes" id="UP000800235">
    <property type="component" value="Unassembled WGS sequence"/>
</dbReference>
<evidence type="ECO:0000313" key="4">
    <source>
        <dbReference type="Proteomes" id="UP000800235"/>
    </source>
</evidence>
<feature type="compositionally biased region" description="Low complexity" evidence="1">
    <location>
        <begin position="845"/>
        <end position="890"/>
    </location>
</feature>
<feature type="compositionally biased region" description="Basic and acidic residues" evidence="1">
    <location>
        <begin position="916"/>
        <end position="927"/>
    </location>
</feature>
<feature type="region of interest" description="Disordered" evidence="1">
    <location>
        <begin position="352"/>
        <end position="785"/>
    </location>
</feature>
<feature type="compositionally biased region" description="Polar residues" evidence="1">
    <location>
        <begin position="353"/>
        <end position="367"/>
    </location>
</feature>
<dbReference type="InterPro" id="IPR013941">
    <property type="entry name" value="ZDS1_C"/>
</dbReference>
<feature type="compositionally biased region" description="Basic and acidic residues" evidence="1">
    <location>
        <begin position="669"/>
        <end position="682"/>
    </location>
</feature>
<name>A0A9P4NF77_9PEZI</name>
<feature type="compositionally biased region" description="Basic and acidic residues" evidence="1">
    <location>
        <begin position="641"/>
        <end position="659"/>
    </location>
</feature>
<feature type="compositionally biased region" description="Basic and acidic residues" evidence="1">
    <location>
        <begin position="708"/>
        <end position="717"/>
    </location>
</feature>
<feature type="compositionally biased region" description="Low complexity" evidence="1">
    <location>
        <begin position="588"/>
        <end position="602"/>
    </location>
</feature>
<accession>A0A9P4NF77</accession>
<dbReference type="GO" id="GO:0010971">
    <property type="term" value="P:positive regulation of G2/M transition of mitotic cell cycle"/>
    <property type="evidence" value="ECO:0007669"/>
    <property type="project" value="TreeGrafter"/>
</dbReference>
<feature type="compositionally biased region" description="Pro residues" evidence="1">
    <location>
        <begin position="562"/>
        <end position="572"/>
    </location>
</feature>
<dbReference type="PANTHER" id="PTHR28089:SF1">
    <property type="entry name" value="PROTEIN ZDS1-RELATED"/>
    <property type="match status" value="1"/>
</dbReference>
<feature type="region of interest" description="Disordered" evidence="1">
    <location>
        <begin position="212"/>
        <end position="232"/>
    </location>
</feature>
<reference evidence="3" key="1">
    <citation type="journal article" date="2020" name="Stud. Mycol.">
        <title>101 Dothideomycetes genomes: a test case for predicting lifestyles and emergence of pathogens.</title>
        <authorList>
            <person name="Haridas S."/>
            <person name="Albert R."/>
            <person name="Binder M."/>
            <person name="Bloem J."/>
            <person name="Labutti K."/>
            <person name="Salamov A."/>
            <person name="Andreopoulos B."/>
            <person name="Baker S."/>
            <person name="Barry K."/>
            <person name="Bills G."/>
            <person name="Bluhm B."/>
            <person name="Cannon C."/>
            <person name="Castanera R."/>
            <person name="Culley D."/>
            <person name="Daum C."/>
            <person name="Ezra D."/>
            <person name="Gonzalez J."/>
            <person name="Henrissat B."/>
            <person name="Kuo A."/>
            <person name="Liang C."/>
            <person name="Lipzen A."/>
            <person name="Lutzoni F."/>
            <person name="Magnuson J."/>
            <person name="Mondo S."/>
            <person name="Nolan M."/>
            <person name="Ohm R."/>
            <person name="Pangilinan J."/>
            <person name="Park H.-J."/>
            <person name="Ramirez L."/>
            <person name="Alfaro M."/>
            <person name="Sun H."/>
            <person name="Tritt A."/>
            <person name="Yoshinaga Y."/>
            <person name="Zwiers L.-H."/>
            <person name="Turgeon B."/>
            <person name="Goodwin S."/>
            <person name="Spatafora J."/>
            <person name="Crous P."/>
            <person name="Grigoriev I."/>
        </authorList>
    </citation>
    <scope>NUCLEOTIDE SEQUENCE</scope>
    <source>
        <strain evidence="3">CBS 130266</strain>
    </source>
</reference>
<evidence type="ECO:0000259" key="2">
    <source>
        <dbReference type="SMART" id="SM01327"/>
    </source>
</evidence>
<feature type="compositionally biased region" description="Low complexity" evidence="1">
    <location>
        <begin position="125"/>
        <end position="164"/>
    </location>
</feature>
<organism evidence="3 4">
    <name type="scientific">Tothia fuscella</name>
    <dbReference type="NCBI Taxonomy" id="1048955"/>
    <lineage>
        <taxon>Eukaryota</taxon>
        <taxon>Fungi</taxon>
        <taxon>Dikarya</taxon>
        <taxon>Ascomycota</taxon>
        <taxon>Pezizomycotina</taxon>
        <taxon>Dothideomycetes</taxon>
        <taxon>Pleosporomycetidae</taxon>
        <taxon>Venturiales</taxon>
        <taxon>Cylindrosympodiaceae</taxon>
        <taxon>Tothia</taxon>
    </lineage>
</organism>
<sequence length="927" mass="103138">MLTVALPTHQAAHRARELDRLYQTRRGHVQQISISDDNHHVTEAIGDMYGDHVYTNTDPHQQQPNSRNGRPLSFVPAAGETLESGRNKASNNNNERYEYEYSKSLPVRTPSHEKRRGVMNSDRSPVLQLQPLPQLDMSPTGSIGSPNGHSPSSNSDSPMSSPPLNRTPSEPSQQHFPLTDLDSTAAVAQELSNLQAIRRMSMDVHAADPDLPSFTSGWSVPSVAPSKRADEDDPSTLFWVPASVHPELAPKAFETFIQDRVKTIKRSSLSQDTLTPDMIPPQSSGLGLQRKKSMLSRQVNDANGYEDGAERLERKKSVSDSKRDPRMVSLNELEELAHDPAKLARRLSVDASARNSYESGQEGQQEDTPILAPKPPGQTLKRSTRTTYRRGSQRKGGPSKRHGIRGDVDDESPIASPTSGEKVPQLPALPDLGQFGGQFGLTRVQTEPTPQPKVVENFSRPGRRAKTPPMQPAEVPAEFSTRSADARSPTPEERTTSPPLEQYPGFQSRMTSNGRSTASMPPGSMPVPTIIETPPPPSDHSRTHSSPALQRPERSSSIDTPPSQPPSGPLPSRPSAQRPQLTRPGSIQQQQQSQQQSHPQPQTRDPQSRQRNAGLDQIPHNAAAIPGNNMRTDNLSFIPFADDKKTDKKGKDKKDEGPRKTSWGWLLGGEEKKKQQEEEAKRNKMKVQKPPDKSRDTTRLDVLQTSIDGDKGRESVVLDRQTIQIDPEKKPSRKPSSEAKREKDGLFSSIFGGSKKKGDKDSSSKKHAGSLRGLSPDPPQRRLQPDVDYNWSRFSILEERAIYRMAHIKLANPRRELYSQVLLSNFMYSYLAKVQQMHPQIQIPQSAAQKQQARQAQQQKKAEQQAEAQRAAQQQQQQSQQQSLQQTQQQQGGGGQQQADEFSQYQHYQEVGEPSNSHDSRDEYILD</sequence>
<dbReference type="GO" id="GO:0005737">
    <property type="term" value="C:cytoplasm"/>
    <property type="evidence" value="ECO:0007669"/>
    <property type="project" value="TreeGrafter"/>
</dbReference>
<feature type="compositionally biased region" description="Polar residues" evidence="1">
    <location>
        <begin position="508"/>
        <end position="519"/>
    </location>
</feature>
<dbReference type="SMART" id="SM01327">
    <property type="entry name" value="Zds_C"/>
    <property type="match status" value="1"/>
</dbReference>
<feature type="region of interest" description="Disordered" evidence="1">
    <location>
        <begin position="268"/>
        <end position="326"/>
    </location>
</feature>
<dbReference type="GO" id="GO:0030010">
    <property type="term" value="P:establishment of cell polarity"/>
    <property type="evidence" value="ECO:0007669"/>
    <property type="project" value="TreeGrafter"/>
</dbReference>
<feature type="domain" description="Protein Zds1 C-terminal" evidence="2">
    <location>
        <begin position="783"/>
        <end position="835"/>
    </location>
</feature>
<keyword evidence="4" id="KW-1185">Reference proteome</keyword>
<dbReference type="OrthoDB" id="5589766at2759"/>
<feature type="region of interest" description="Disordered" evidence="1">
    <location>
        <begin position="845"/>
        <end position="927"/>
    </location>
</feature>
<feature type="compositionally biased region" description="Polar residues" evidence="1">
    <location>
        <begin position="577"/>
        <end position="587"/>
    </location>
</feature>
<feature type="compositionally biased region" description="Polar residues" evidence="1">
    <location>
        <begin position="54"/>
        <end position="68"/>
    </location>
</feature>
<dbReference type="EMBL" id="MU007130">
    <property type="protein sequence ID" value="KAF2418275.1"/>
    <property type="molecule type" value="Genomic_DNA"/>
</dbReference>
<feature type="compositionally biased region" description="Basic and acidic residues" evidence="1">
    <location>
        <begin position="689"/>
        <end position="699"/>
    </location>
</feature>
<dbReference type="Pfam" id="PF08632">
    <property type="entry name" value="Zds_C"/>
    <property type="match status" value="1"/>
</dbReference>
<comment type="caution">
    <text evidence="3">The sequence shown here is derived from an EMBL/GenBank/DDBJ whole genome shotgun (WGS) entry which is preliminary data.</text>
</comment>
<dbReference type="InterPro" id="IPR040206">
    <property type="entry name" value="Zds1/2"/>
</dbReference>
<feature type="compositionally biased region" description="Polar residues" evidence="1">
    <location>
        <begin position="166"/>
        <end position="176"/>
    </location>
</feature>
<protein>
    <recommendedName>
        <fullName evidence="2">Protein Zds1 C-terminal domain-containing protein</fullName>
    </recommendedName>
</protein>
<dbReference type="AlphaFoldDB" id="A0A9P4NF77"/>
<feature type="compositionally biased region" description="Basic and acidic residues" evidence="1">
    <location>
        <begin position="308"/>
        <end position="326"/>
    </location>
</feature>